<dbReference type="PANTHER" id="PTHR22588">
    <property type="entry name" value="VWFA DOMAIN-CONTAINING PROTEIN"/>
    <property type="match status" value="1"/>
</dbReference>
<dbReference type="PANTHER" id="PTHR22588:SF3">
    <property type="entry name" value="VWFA DOMAIN-CONTAINING PROTEIN"/>
    <property type="match status" value="1"/>
</dbReference>
<dbReference type="InterPro" id="IPR036465">
    <property type="entry name" value="vWFA_dom_sf"/>
</dbReference>
<keyword evidence="5" id="KW-1185">Reference proteome</keyword>
<dbReference type="STRING" id="1041930.Mtc_0234"/>
<dbReference type="GeneID" id="11970113"/>
<dbReference type="SUPFAM" id="SSF49373">
    <property type="entry name" value="Invasin/intimin cell-adhesion fragments"/>
    <property type="match status" value="3"/>
</dbReference>
<dbReference type="Proteomes" id="UP000005233">
    <property type="component" value="Chromosome"/>
</dbReference>
<dbReference type="Pfam" id="PF00092">
    <property type="entry name" value="VWA"/>
    <property type="match status" value="1"/>
</dbReference>
<dbReference type="SMART" id="SM00634">
    <property type="entry name" value="BID_1"/>
    <property type="match status" value="3"/>
</dbReference>
<dbReference type="Gene3D" id="2.60.40.10">
    <property type="entry name" value="Immunoglobulins"/>
    <property type="match status" value="4"/>
</dbReference>
<dbReference type="InterPro" id="IPR013783">
    <property type="entry name" value="Ig-like_fold"/>
</dbReference>
<dbReference type="Pfam" id="PF02369">
    <property type="entry name" value="Big_1"/>
    <property type="match status" value="1"/>
</dbReference>
<protein>
    <submittedName>
        <fullName evidence="4">Bacterial Ig-like domain (Group 1)/von Willebrand factor type A domain-containing protein</fullName>
    </submittedName>
</protein>
<dbReference type="eggNOG" id="arCOG02903">
    <property type="taxonomic scope" value="Archaea"/>
</dbReference>
<dbReference type="PROSITE" id="PS50234">
    <property type="entry name" value="VWFA"/>
    <property type="match status" value="1"/>
</dbReference>
<dbReference type="EMBL" id="CP003243">
    <property type="protein sequence ID" value="AFC99005.1"/>
    <property type="molecule type" value="Genomic_DNA"/>
</dbReference>
<dbReference type="eggNOG" id="arCOG02916">
    <property type="taxonomic scope" value="Archaea"/>
</dbReference>
<dbReference type="InterPro" id="IPR008964">
    <property type="entry name" value="Invasin/intimin_cell_adhesion"/>
</dbReference>
<dbReference type="Gene3D" id="3.40.50.410">
    <property type="entry name" value="von Willebrand factor, type A domain"/>
    <property type="match status" value="1"/>
</dbReference>
<dbReference type="CDD" id="cd01450">
    <property type="entry name" value="vWFA_subfamily_ECM"/>
    <property type="match status" value="1"/>
</dbReference>
<dbReference type="PROSITE" id="PS51127">
    <property type="entry name" value="BIG1"/>
    <property type="match status" value="1"/>
</dbReference>
<dbReference type="RefSeq" id="WP_014404844.1">
    <property type="nucleotide sequence ID" value="NC_017034.1"/>
</dbReference>
<dbReference type="InterPro" id="IPR003344">
    <property type="entry name" value="Big_1_dom"/>
</dbReference>
<accession>H8I8F2</accession>
<gene>
    <name evidence="4" type="ordered locus">Mtc_0234</name>
</gene>
<evidence type="ECO:0000313" key="4">
    <source>
        <dbReference type="EMBL" id="AFC99005.1"/>
    </source>
</evidence>
<dbReference type="SMART" id="SM00327">
    <property type="entry name" value="VWA"/>
    <property type="match status" value="1"/>
</dbReference>
<evidence type="ECO:0000259" key="2">
    <source>
        <dbReference type="PROSITE" id="PS50234"/>
    </source>
</evidence>
<evidence type="ECO:0000256" key="1">
    <source>
        <dbReference type="ARBA" id="ARBA00010116"/>
    </source>
</evidence>
<evidence type="ECO:0000259" key="3">
    <source>
        <dbReference type="PROSITE" id="PS51127"/>
    </source>
</evidence>
<dbReference type="InterPro" id="IPR002035">
    <property type="entry name" value="VWF_A"/>
</dbReference>
<comment type="similarity">
    <text evidence="1">Belongs to the intimin/invasin family.</text>
</comment>
<sequence>MAARTLINDAPVFFITVCGAILLAAWLSAPAHADQPTINIEISPNVMVNTDYNIYIILNDSSNGSSGKTITLSVTSPNSSITSPVTTNMTGYAAATFHTSTAAGYNNITATYLGINYSIPVYVNPGPPYSVDLTVDHEFRLANGMSIATASAKVVDQYGNAVNNLQVNFTIDGVMSSSMTGSSGIATRTVGPYSSTHTANISANVNGLADNASVRFLDRNNLFLFRYPNATMPIGSYVEVDAVFYEDLSSSTPAVGVPLNFTAYGPDYSVLGTLSAMTDANGIVKFYFNLSQITGNNTIQVSNGDLGGTLKSTVIYGEGGDVSRIILSSNPSSPILADGTSKYTLSIWAVDAGGNPVKNKQLSIVKNYDTNYTKYVTTNNYGYASIDISPSLFVHNDLYTVSALVYYLANNSTVEVNNSIMLGYIAGPPAIIKVVANPNAVANANVSTPPGGYDVHTTDIITTITDQWGHPIAGQPVNVTSLNTTLGNITGPSSGITADSGEFTTQFTLSSSNRGNDLAVGAPILATSGSLAGTCNVLYTENSFLSVKSDVSPKTNVSVNDTINVSITVRGIGWKIKGQSYDVALIFDSSGSMNWLSTTIFPENGSPLQGTMASEDTRYNITTFYNHKVQDLQFMLSSSYSNFSNGSYYYSLRVKGPDGKTYYGTNYDNENCVIIPSAAIGNYTISGKFKHTAAGGWPPYNVMVLTQPKRLGLNNRYTNDSDSAAKVAGRQFVDNMTDNQVSIIWFNSSSKVAKYLTLVNSQNKSSIYNAINSLNANGGTEIGDGIAKAISELTGPYSNSSNKKVAILLSDGYSQTPSNDIEQAYNAKNKSITIYTIGMGMPDEYNLGMIANITGGYYTKVVSDIQLQHVYGDIAGELRKIVANETEMHIITSCTMINGTLYPDAEYVPHSAYVRYPNGTVVQQEPTINADGTYDLQWNPGVIKLNDTWTLNYQLIVRRGGLIEPITNKSYINFTREDGSRDTTSFAIDSLFVNNSIGNDFGINSTTLNVTIKSPIDTSTAGHIYNMASSGQNIKWKVNYTGNYSYTQTIYIDGDASTIKTNYPWDNYTWEGGDTPGEYKFVVIAYEVMPNNQVINQSSDYICLRRLYDNGVITLK</sequence>
<dbReference type="SUPFAM" id="SSF53300">
    <property type="entry name" value="vWA-like"/>
    <property type="match status" value="1"/>
</dbReference>
<dbReference type="AlphaFoldDB" id="H8I8F2"/>
<name>H8I8F2_METCZ</name>
<reference evidence="4 5" key="1">
    <citation type="journal article" date="2012" name="J. Bacteriol.">
        <title>Complete genome sequence of a thermophilic methanogen, Methanocella conradii HZ254, isolated from Chinese rice field soil.</title>
        <authorList>
            <person name="Lu Z."/>
            <person name="Lu Y."/>
        </authorList>
    </citation>
    <scope>NUCLEOTIDE SEQUENCE [LARGE SCALE GENOMIC DNA]</scope>
    <source>
        <strain evidence="5">DSM 24694 / JCM 17849 / CGMCC 1.5162 / HZ254</strain>
    </source>
</reference>
<organism evidence="4 5">
    <name type="scientific">Methanocella conradii (strain DSM 24694 / JCM 17849 / CGMCC 1.5162 / HZ254)</name>
    <dbReference type="NCBI Taxonomy" id="1041930"/>
    <lineage>
        <taxon>Archaea</taxon>
        <taxon>Methanobacteriati</taxon>
        <taxon>Methanobacteriota</taxon>
        <taxon>Stenosarchaea group</taxon>
        <taxon>Methanomicrobia</taxon>
        <taxon>Methanocellales</taxon>
        <taxon>Methanocellaceae</taxon>
        <taxon>Methanocella</taxon>
    </lineage>
</organism>
<dbReference type="OrthoDB" id="3296at2157"/>
<dbReference type="HOGENOM" id="CLU_306458_0_0_2"/>
<evidence type="ECO:0000313" key="5">
    <source>
        <dbReference type="Proteomes" id="UP000005233"/>
    </source>
</evidence>
<feature type="domain" description="VWFA" evidence="2">
    <location>
        <begin position="700"/>
        <end position="878"/>
    </location>
</feature>
<feature type="domain" description="Big-1" evidence="3">
    <location>
        <begin position="130"/>
        <end position="217"/>
    </location>
</feature>
<dbReference type="InterPro" id="IPR052229">
    <property type="entry name" value="Collagen-VI/PIF"/>
</dbReference>
<dbReference type="KEGG" id="mez:Mtc_0234"/>
<proteinExistence type="inferred from homology"/>